<dbReference type="InterPro" id="IPR034069">
    <property type="entry name" value="R3H_Cip2"/>
</dbReference>
<feature type="compositionally biased region" description="Basic and acidic residues" evidence="14">
    <location>
        <begin position="259"/>
        <end position="275"/>
    </location>
</feature>
<feature type="compositionally biased region" description="Polar residues" evidence="14">
    <location>
        <begin position="533"/>
        <end position="549"/>
    </location>
</feature>
<feature type="compositionally biased region" description="Polar residues" evidence="14">
    <location>
        <begin position="103"/>
        <end position="113"/>
    </location>
</feature>
<gene>
    <name evidence="17" type="ORF">LTR84_003996</name>
</gene>
<dbReference type="InterPro" id="IPR036867">
    <property type="entry name" value="R3H_dom_sf"/>
</dbReference>
<dbReference type="PANTHER" id="PTHR23003">
    <property type="entry name" value="RNA RECOGNITION MOTIF RRM DOMAIN CONTAINING PROTEIN"/>
    <property type="match status" value="1"/>
</dbReference>
<evidence type="ECO:0000313" key="18">
    <source>
        <dbReference type="Proteomes" id="UP001358417"/>
    </source>
</evidence>
<keyword evidence="4" id="KW-0597">Phosphoprotein</keyword>
<dbReference type="InterPro" id="IPR050374">
    <property type="entry name" value="RRT5_SRSF_SR"/>
</dbReference>
<evidence type="ECO:0000256" key="4">
    <source>
        <dbReference type="ARBA" id="ARBA00022553"/>
    </source>
</evidence>
<feature type="region of interest" description="Disordered" evidence="14">
    <location>
        <begin position="566"/>
        <end position="628"/>
    </location>
</feature>
<evidence type="ECO:0000256" key="3">
    <source>
        <dbReference type="ARBA" id="ARBA00022490"/>
    </source>
</evidence>
<dbReference type="FunFam" id="3.30.1370.50:FF:000002">
    <property type="entry name" value="Immunoglobulin mu DNA-binding protein 2"/>
    <property type="match status" value="1"/>
</dbReference>
<dbReference type="SMART" id="SM00360">
    <property type="entry name" value="RRM"/>
    <property type="match status" value="1"/>
</dbReference>
<keyword evidence="5" id="KW-0547">Nucleotide-binding</keyword>
<feature type="region of interest" description="Disordered" evidence="14">
    <location>
        <begin position="259"/>
        <end position="316"/>
    </location>
</feature>
<proteinExistence type="predicted"/>
<evidence type="ECO:0000256" key="10">
    <source>
        <dbReference type="ARBA" id="ARBA00023242"/>
    </source>
</evidence>
<reference evidence="17 18" key="1">
    <citation type="submission" date="2023-08" db="EMBL/GenBank/DDBJ databases">
        <title>Black Yeasts Isolated from many extreme environments.</title>
        <authorList>
            <person name="Coleine C."/>
            <person name="Stajich J.E."/>
            <person name="Selbmann L."/>
        </authorList>
    </citation>
    <scope>NUCLEOTIDE SEQUENCE [LARGE SCALE GENOMIC DNA]</scope>
    <source>
        <strain evidence="17 18">CCFEE 5792</strain>
    </source>
</reference>
<dbReference type="Pfam" id="PF00076">
    <property type="entry name" value="RRM_1"/>
    <property type="match status" value="1"/>
</dbReference>
<dbReference type="InterPro" id="IPR012677">
    <property type="entry name" value="Nucleotide-bd_a/b_plait_sf"/>
</dbReference>
<comment type="subunit">
    <text evidence="12">Interacts with csx1.</text>
</comment>
<dbReference type="PROSITE" id="PS50102">
    <property type="entry name" value="RRM"/>
    <property type="match status" value="1"/>
</dbReference>
<evidence type="ECO:0000256" key="12">
    <source>
        <dbReference type="ARBA" id="ARBA00062407"/>
    </source>
</evidence>
<dbReference type="GO" id="GO:0016787">
    <property type="term" value="F:hydrolase activity"/>
    <property type="evidence" value="ECO:0007669"/>
    <property type="project" value="UniProtKB-KW"/>
</dbReference>
<dbReference type="GO" id="GO:0003677">
    <property type="term" value="F:DNA binding"/>
    <property type="evidence" value="ECO:0007669"/>
    <property type="project" value="UniProtKB-ARBA"/>
</dbReference>
<dbReference type="SUPFAM" id="SSF54928">
    <property type="entry name" value="RNA-binding domain, RBD"/>
    <property type="match status" value="1"/>
</dbReference>
<keyword evidence="3" id="KW-0963">Cytoplasm</keyword>
<dbReference type="GO" id="GO:0005524">
    <property type="term" value="F:ATP binding"/>
    <property type="evidence" value="ECO:0007669"/>
    <property type="project" value="UniProtKB-KW"/>
</dbReference>
<dbReference type="Proteomes" id="UP001358417">
    <property type="component" value="Unassembled WGS sequence"/>
</dbReference>
<dbReference type="SMART" id="SM00393">
    <property type="entry name" value="R3H"/>
    <property type="match status" value="1"/>
</dbReference>
<feature type="domain" description="RRM" evidence="15">
    <location>
        <begin position="172"/>
        <end position="250"/>
    </location>
</feature>
<evidence type="ECO:0000256" key="2">
    <source>
        <dbReference type="ARBA" id="ARBA00004496"/>
    </source>
</evidence>
<comment type="function">
    <text evidence="11">Regulates global gene expression after oxidative stress. Interacts and stabilizes mRNAs and may regulate their transition between different cytoplasmic components after oxidative stress.</text>
</comment>
<organism evidence="17 18">
    <name type="scientific">Exophiala bonariae</name>
    <dbReference type="NCBI Taxonomy" id="1690606"/>
    <lineage>
        <taxon>Eukaryota</taxon>
        <taxon>Fungi</taxon>
        <taxon>Dikarya</taxon>
        <taxon>Ascomycota</taxon>
        <taxon>Pezizomycotina</taxon>
        <taxon>Eurotiomycetes</taxon>
        <taxon>Chaetothyriomycetidae</taxon>
        <taxon>Chaetothyriales</taxon>
        <taxon>Herpotrichiellaceae</taxon>
        <taxon>Exophiala</taxon>
    </lineage>
</organism>
<dbReference type="SUPFAM" id="SSF82708">
    <property type="entry name" value="R3H domain"/>
    <property type="match status" value="1"/>
</dbReference>
<dbReference type="InterPro" id="IPR035979">
    <property type="entry name" value="RBD_domain_sf"/>
</dbReference>
<dbReference type="EMBL" id="JAVRRD010000018">
    <property type="protein sequence ID" value="KAK5049878.1"/>
    <property type="molecule type" value="Genomic_DNA"/>
</dbReference>
<dbReference type="GO" id="GO:0005737">
    <property type="term" value="C:cytoplasm"/>
    <property type="evidence" value="ECO:0007669"/>
    <property type="project" value="UniProtKB-SubCell"/>
</dbReference>
<evidence type="ECO:0000256" key="5">
    <source>
        <dbReference type="ARBA" id="ARBA00022741"/>
    </source>
</evidence>
<sequence length="628" mass="68743">MATFSNASEAFYEDVSGTSPRAFRNPQMNRPVGRNDGYGSMHNPMYGGEGSLPTMRFDNMRDGFNGQMQNPAAGNIHFPYDAGAAQTWSSSGGSLQSFGNGLNGMAQNPNFGPSRSVKPSRGRAGISNLWFDQPSQFQQQAPQHPSLLPQRSGPQGRNEHQHQDDDDELIPTAIVIKNIPFAVKKEQLVQLMVDMNLPLPYAFNYHFDNGVFRGLAFANFTSPQETEQVIQALNHMDLSGRKLRVEYKKMLPLAERERIEREKRERRGQLEEQHRPVPQSQLHNQVSMSSLSRNTPSPLSHRSAKPGKSWTNSVSPTELINQDIDMNDAKTLEFYTNMTLFKQDPSREVLIFPPTLEPHHRRVVHTLAHHMGLMHTSRGSGEARQVHIHRPAPGTNVSPPTIPGAFGPGEGLRQTLARSSTADFSEGRQYESPAFNTLRGQSSVGLLDVLDTNAFGRTADSNLRNAKSFADLRSWSPSPVPSSASFPAALQTNGARLQALNDTAGSNTPTLTTPTTGPAAPGSNRDEPFLISGFSNLSMGNGNPSQTSPRRQRSFFGTEAEWNNAQSFQATAPIGSKRTVSMGPETGNPNNNPVRQSRGPGVNNAIGFRRQNGRGSDELRAAAAAIAE</sequence>
<dbReference type="Gene3D" id="3.30.1370.50">
    <property type="entry name" value="R3H-like domain"/>
    <property type="match status" value="1"/>
</dbReference>
<dbReference type="GO" id="GO:0071014">
    <property type="term" value="C:post-mRNA release spliceosomal complex"/>
    <property type="evidence" value="ECO:0007669"/>
    <property type="project" value="UniProtKB-ARBA"/>
</dbReference>
<evidence type="ECO:0000256" key="6">
    <source>
        <dbReference type="ARBA" id="ARBA00022801"/>
    </source>
</evidence>
<evidence type="ECO:0000259" key="16">
    <source>
        <dbReference type="PROSITE" id="PS51061"/>
    </source>
</evidence>
<feature type="compositionally biased region" description="Polar residues" evidence="14">
    <location>
        <begin position="278"/>
        <end position="300"/>
    </location>
</feature>
<keyword evidence="8" id="KW-0067">ATP-binding</keyword>
<feature type="compositionally biased region" description="Low complexity" evidence="14">
    <location>
        <begin position="503"/>
        <end position="523"/>
    </location>
</feature>
<feature type="domain" description="R3H" evidence="16">
    <location>
        <begin position="328"/>
        <end position="392"/>
    </location>
</feature>
<evidence type="ECO:0000256" key="11">
    <source>
        <dbReference type="ARBA" id="ARBA00055199"/>
    </source>
</evidence>
<evidence type="ECO:0008006" key="19">
    <source>
        <dbReference type="Google" id="ProtNLM"/>
    </source>
</evidence>
<dbReference type="Pfam" id="PF01424">
    <property type="entry name" value="R3H"/>
    <property type="match status" value="1"/>
</dbReference>
<dbReference type="GeneID" id="89972176"/>
<evidence type="ECO:0000256" key="14">
    <source>
        <dbReference type="SAM" id="MobiDB-lite"/>
    </source>
</evidence>
<evidence type="ECO:0000256" key="7">
    <source>
        <dbReference type="ARBA" id="ARBA00022806"/>
    </source>
</evidence>
<keyword evidence="6" id="KW-0378">Hydrolase</keyword>
<evidence type="ECO:0000256" key="1">
    <source>
        <dbReference type="ARBA" id="ARBA00004123"/>
    </source>
</evidence>
<dbReference type="GO" id="GO:0004386">
    <property type="term" value="F:helicase activity"/>
    <property type="evidence" value="ECO:0007669"/>
    <property type="project" value="UniProtKB-KW"/>
</dbReference>
<keyword evidence="9 13" id="KW-0694">RNA-binding</keyword>
<dbReference type="RefSeq" id="XP_064704688.1">
    <property type="nucleotide sequence ID" value="XM_064847576.1"/>
</dbReference>
<protein>
    <recommendedName>
        <fullName evidence="19">R3H domain-containing protein</fullName>
    </recommendedName>
</protein>
<dbReference type="FunFam" id="3.30.70.330:FF:000183">
    <property type="entry name" value="R3H domain containing protein"/>
    <property type="match status" value="1"/>
</dbReference>
<dbReference type="PROSITE" id="PS51061">
    <property type="entry name" value="R3H"/>
    <property type="match status" value="1"/>
</dbReference>
<keyword evidence="18" id="KW-1185">Reference proteome</keyword>
<feature type="region of interest" description="Disordered" evidence="14">
    <location>
        <begin position="17"/>
        <end position="47"/>
    </location>
</feature>
<dbReference type="Gene3D" id="3.30.70.330">
    <property type="match status" value="1"/>
</dbReference>
<evidence type="ECO:0000256" key="8">
    <source>
        <dbReference type="ARBA" id="ARBA00022840"/>
    </source>
</evidence>
<feature type="compositionally biased region" description="Low complexity" evidence="14">
    <location>
        <begin position="133"/>
        <end position="145"/>
    </location>
</feature>
<accession>A0AAV9N686</accession>
<dbReference type="CDD" id="cd12253">
    <property type="entry name" value="RRM_PIN4_like"/>
    <property type="match status" value="1"/>
</dbReference>
<dbReference type="PANTHER" id="PTHR23003:SF17">
    <property type="entry name" value="RNA-BINDING PROTEIN PIN4"/>
    <property type="match status" value="1"/>
</dbReference>
<dbReference type="AlphaFoldDB" id="A0AAV9N686"/>
<dbReference type="GO" id="GO:0003729">
    <property type="term" value="F:mRNA binding"/>
    <property type="evidence" value="ECO:0007669"/>
    <property type="project" value="TreeGrafter"/>
</dbReference>
<evidence type="ECO:0000256" key="13">
    <source>
        <dbReference type="PROSITE-ProRule" id="PRU00176"/>
    </source>
</evidence>
<comment type="subcellular location">
    <subcellularLocation>
        <location evidence="2">Cytoplasm</location>
    </subcellularLocation>
    <subcellularLocation>
        <location evidence="1">Nucleus</location>
    </subcellularLocation>
</comment>
<dbReference type="InterPro" id="IPR001374">
    <property type="entry name" value="R3H_dom"/>
</dbReference>
<dbReference type="CDD" id="cd02639">
    <property type="entry name" value="R3H_RRM"/>
    <property type="match status" value="1"/>
</dbReference>
<evidence type="ECO:0000259" key="15">
    <source>
        <dbReference type="PROSITE" id="PS50102"/>
    </source>
</evidence>
<feature type="region of interest" description="Disordered" evidence="14">
    <location>
        <begin position="501"/>
        <end position="552"/>
    </location>
</feature>
<keyword evidence="10" id="KW-0539">Nucleus</keyword>
<evidence type="ECO:0000313" key="17">
    <source>
        <dbReference type="EMBL" id="KAK5049878.1"/>
    </source>
</evidence>
<comment type="caution">
    <text evidence="17">The sequence shown here is derived from an EMBL/GenBank/DDBJ whole genome shotgun (WGS) entry which is preliminary data.</text>
</comment>
<dbReference type="InterPro" id="IPR000504">
    <property type="entry name" value="RRM_dom"/>
</dbReference>
<dbReference type="InterPro" id="IPR034186">
    <property type="entry name" value="PIN4-like_RRM"/>
</dbReference>
<keyword evidence="7" id="KW-0347">Helicase</keyword>
<feature type="region of interest" description="Disordered" evidence="14">
    <location>
        <begin position="103"/>
        <end position="167"/>
    </location>
</feature>
<name>A0AAV9N686_9EURO</name>
<evidence type="ECO:0000256" key="9">
    <source>
        <dbReference type="ARBA" id="ARBA00022884"/>
    </source>
</evidence>